<protein>
    <submittedName>
        <fullName evidence="1">Mariner Mos1 transposase</fullName>
    </submittedName>
</protein>
<dbReference type="PANTHER" id="PTHR46060">
    <property type="entry name" value="MARINER MOS1 TRANSPOSASE-LIKE PROTEIN"/>
    <property type="match status" value="1"/>
</dbReference>
<dbReference type="OrthoDB" id="6432034at2759"/>
<keyword evidence="2" id="KW-1185">Reference proteome</keyword>
<dbReference type="PANTHER" id="PTHR46060:SF1">
    <property type="entry name" value="MARINER MOS1 TRANSPOSASE-LIKE PROTEIN"/>
    <property type="match status" value="1"/>
</dbReference>
<dbReference type="GO" id="GO:0003676">
    <property type="term" value="F:nucleic acid binding"/>
    <property type="evidence" value="ECO:0007669"/>
    <property type="project" value="InterPro"/>
</dbReference>
<accession>A0A4Y2IKQ1</accession>
<dbReference type="EMBL" id="BGPR01002750">
    <property type="protein sequence ID" value="GBM78393.1"/>
    <property type="molecule type" value="Genomic_DNA"/>
</dbReference>
<proteinExistence type="predicted"/>
<evidence type="ECO:0000313" key="2">
    <source>
        <dbReference type="Proteomes" id="UP000499080"/>
    </source>
</evidence>
<reference evidence="1 2" key="1">
    <citation type="journal article" date="2019" name="Sci. Rep.">
        <title>Orb-weaving spider Araneus ventricosus genome elucidates the spidroin gene catalogue.</title>
        <authorList>
            <person name="Kono N."/>
            <person name="Nakamura H."/>
            <person name="Ohtoshi R."/>
            <person name="Moran D.A.P."/>
            <person name="Shinohara A."/>
            <person name="Yoshida Y."/>
            <person name="Fujiwara M."/>
            <person name="Mori M."/>
            <person name="Tomita M."/>
            <person name="Arakawa K."/>
        </authorList>
    </citation>
    <scope>NUCLEOTIDE SEQUENCE [LARGE SCALE GENOMIC DNA]</scope>
</reference>
<sequence length="178" mass="19893">MAALKDTWSANEVLSVINNANGIVSLAFNGKSGGSCSFPSPYRYRGQNGLLLTDFHTRGAIVNAASYCASLDRLNKAIRKKRQGLPSKGVLLLFDNTRPHMASVTRDLIQRFRWTVLGHSPHSPDLASSDFHLFGSLKKHLAGRHFRTDAEVQEAVVKWLRALDPDFFYAGFDRLVYR</sequence>
<dbReference type="Gene3D" id="3.30.420.10">
    <property type="entry name" value="Ribonuclease H-like superfamily/Ribonuclease H"/>
    <property type="match status" value="1"/>
</dbReference>
<dbReference type="InterPro" id="IPR052709">
    <property type="entry name" value="Transposase-MT_Hybrid"/>
</dbReference>
<dbReference type="Proteomes" id="UP000499080">
    <property type="component" value="Unassembled WGS sequence"/>
</dbReference>
<evidence type="ECO:0000313" key="1">
    <source>
        <dbReference type="EMBL" id="GBM78393.1"/>
    </source>
</evidence>
<name>A0A4Y2IKQ1_ARAVE</name>
<dbReference type="InterPro" id="IPR036397">
    <property type="entry name" value="RNaseH_sf"/>
</dbReference>
<gene>
    <name evidence="1" type="primary">marinerT_41</name>
    <name evidence="1" type="ORF">AVEN_79111_1</name>
</gene>
<organism evidence="1 2">
    <name type="scientific">Araneus ventricosus</name>
    <name type="common">Orbweaver spider</name>
    <name type="synonym">Epeira ventricosa</name>
    <dbReference type="NCBI Taxonomy" id="182803"/>
    <lineage>
        <taxon>Eukaryota</taxon>
        <taxon>Metazoa</taxon>
        <taxon>Ecdysozoa</taxon>
        <taxon>Arthropoda</taxon>
        <taxon>Chelicerata</taxon>
        <taxon>Arachnida</taxon>
        <taxon>Araneae</taxon>
        <taxon>Araneomorphae</taxon>
        <taxon>Entelegynae</taxon>
        <taxon>Araneoidea</taxon>
        <taxon>Araneidae</taxon>
        <taxon>Araneus</taxon>
    </lineage>
</organism>
<comment type="caution">
    <text evidence="1">The sequence shown here is derived from an EMBL/GenBank/DDBJ whole genome shotgun (WGS) entry which is preliminary data.</text>
</comment>
<dbReference type="AlphaFoldDB" id="A0A4Y2IKQ1"/>